<dbReference type="EMBL" id="BBWV01000003">
    <property type="protein sequence ID" value="GAO44693.1"/>
    <property type="molecule type" value="Genomic_DNA"/>
</dbReference>
<dbReference type="InterPro" id="IPR003594">
    <property type="entry name" value="HATPase_dom"/>
</dbReference>
<name>A0A0E9N4H2_9BACT</name>
<keyword evidence="8" id="KW-1133">Transmembrane helix</keyword>
<evidence type="ECO:0000256" key="2">
    <source>
        <dbReference type="ARBA" id="ARBA00012438"/>
    </source>
</evidence>
<dbReference type="SUPFAM" id="SSF48452">
    <property type="entry name" value="TPR-like"/>
    <property type="match status" value="1"/>
</dbReference>
<dbReference type="InterPro" id="IPR011990">
    <property type="entry name" value="TPR-like_helical_dom_sf"/>
</dbReference>
<sequence>MIFLVSTSAAAQGTGTLSFKANRNKLDKDFDAGNIREMEKLYGSSSDSLKADVARYISRYYNDGNLVPRNFKKAKEYALVTLEISTALGDLNRQINANNQVAYVLMVENLVDEAEPYLVQVTRLGAKPGAANVGFAYNHLLIKLLNRGHYNRATQYGMDALRYLESAGGDEYAIDIYNLLGTLYKLLGNNEKCYQFYTRAADEAEKRAGDDAENFWFNYHYKIIAMMKLGMAAEASTEIKTALRRYPPPTPFALTTATIAQARVYAGLKDYALAEETFLKALELTSHHERYQTPYQTTINRNLADLYIDRGNWTSARTFINRVLETNAHLTTQGIADAHLVAFRADSALGDFRSAMLHLQKSKTINDSLNAVSKLRQAEELQLQYETEKMTQDVKLKQQTILLLQNSQALQSREYEENRLQFLLDNKNKENELLTLNAAAAVKDKNLLLSQQNITQLKTDIDNRKARLEEANFTRNITFVFVGLLALIAVLLFWQYRSKQAATRIIGKKNEVLEGLVREKEGLLEEKDWLLKEVHHRVKNNLQTVVSLLESQSVYLDEKALQANQDSRNRVYAMSLVHQKLYQSENIASIQMDTYLSELVIHLRDSMGDGHILFRLQLQPVKLDVSQAIPIGLILNEAITNAIKYAFPVKASGQAITIGMQLQPSGELCLTVQDNGIGLPPGVESGNPAGLGMRLMKGLTGDIMGNFDLRSDHGTTVTVSFLPVETLRNSDISPIS</sequence>
<evidence type="ECO:0000256" key="7">
    <source>
        <dbReference type="ARBA" id="ARBA00022840"/>
    </source>
</evidence>
<accession>A0A0E9N4H2</accession>
<evidence type="ECO:0000256" key="6">
    <source>
        <dbReference type="ARBA" id="ARBA00022777"/>
    </source>
</evidence>
<dbReference type="SUPFAM" id="SSF55874">
    <property type="entry name" value="ATPase domain of HSP90 chaperone/DNA topoisomerase II/histidine kinase"/>
    <property type="match status" value="1"/>
</dbReference>
<dbReference type="SMART" id="SM00387">
    <property type="entry name" value="HATPase_c"/>
    <property type="match status" value="1"/>
</dbReference>
<dbReference type="InterPro" id="IPR011495">
    <property type="entry name" value="Sig_transdc_His_kin_sub2_dim/P"/>
</dbReference>
<gene>
    <name evidence="10" type="ORF">FPE01S_03_07320</name>
</gene>
<feature type="transmembrane region" description="Helical" evidence="8">
    <location>
        <begin position="477"/>
        <end position="494"/>
    </location>
</feature>
<feature type="domain" description="Histidine kinase/HSP90-like ATPase" evidence="9">
    <location>
        <begin position="626"/>
        <end position="725"/>
    </location>
</feature>
<keyword evidence="8" id="KW-0812">Transmembrane</keyword>
<evidence type="ECO:0000256" key="8">
    <source>
        <dbReference type="SAM" id="Phobius"/>
    </source>
</evidence>
<dbReference type="Pfam" id="PF13181">
    <property type="entry name" value="TPR_8"/>
    <property type="match status" value="2"/>
</dbReference>
<dbReference type="InterPro" id="IPR036890">
    <property type="entry name" value="HATPase_C_sf"/>
</dbReference>
<comment type="catalytic activity">
    <reaction evidence="1">
        <text>ATP + protein L-histidine = ADP + protein N-phospho-L-histidine.</text>
        <dbReference type="EC" id="2.7.13.3"/>
    </reaction>
</comment>
<dbReference type="Gene3D" id="3.30.450.20">
    <property type="entry name" value="PAS domain"/>
    <property type="match status" value="1"/>
</dbReference>
<evidence type="ECO:0000259" key="9">
    <source>
        <dbReference type="SMART" id="SM00387"/>
    </source>
</evidence>
<keyword evidence="8" id="KW-0472">Membrane</keyword>
<protein>
    <recommendedName>
        <fullName evidence="2">histidine kinase</fullName>
        <ecNumber evidence="2">2.7.13.3</ecNumber>
    </recommendedName>
</protein>
<dbReference type="Gene3D" id="3.30.565.10">
    <property type="entry name" value="Histidine kinase-like ATPase, C-terminal domain"/>
    <property type="match status" value="1"/>
</dbReference>
<dbReference type="STRING" id="1220578.FPE01S_03_07320"/>
<dbReference type="Pfam" id="PF02518">
    <property type="entry name" value="HATPase_c"/>
    <property type="match status" value="1"/>
</dbReference>
<dbReference type="SMART" id="SM00028">
    <property type="entry name" value="TPR"/>
    <property type="match status" value="3"/>
</dbReference>
<proteinExistence type="predicted"/>
<keyword evidence="6 10" id="KW-0418">Kinase</keyword>
<dbReference type="PANTHER" id="PTHR41523">
    <property type="entry name" value="TWO-COMPONENT SYSTEM SENSOR PROTEIN"/>
    <property type="match status" value="1"/>
</dbReference>
<dbReference type="AlphaFoldDB" id="A0A0E9N4H2"/>
<keyword evidence="4" id="KW-0808">Transferase</keyword>
<evidence type="ECO:0000256" key="4">
    <source>
        <dbReference type="ARBA" id="ARBA00022679"/>
    </source>
</evidence>
<dbReference type="InterPro" id="IPR019734">
    <property type="entry name" value="TPR_rpt"/>
</dbReference>
<comment type="caution">
    <text evidence="10">The sequence shown here is derived from an EMBL/GenBank/DDBJ whole genome shotgun (WGS) entry which is preliminary data.</text>
</comment>
<keyword evidence="11" id="KW-1185">Reference proteome</keyword>
<reference evidence="10 11" key="1">
    <citation type="submission" date="2015-04" db="EMBL/GenBank/DDBJ databases">
        <title>Whole genome shotgun sequence of Flavihumibacter petaseus NBRC 106054.</title>
        <authorList>
            <person name="Miyazawa S."/>
            <person name="Hosoyama A."/>
            <person name="Hashimoto M."/>
            <person name="Noguchi M."/>
            <person name="Tsuchikane K."/>
            <person name="Ohji S."/>
            <person name="Yamazoe A."/>
            <person name="Ichikawa N."/>
            <person name="Kimura A."/>
            <person name="Fujita N."/>
        </authorList>
    </citation>
    <scope>NUCLEOTIDE SEQUENCE [LARGE SCALE GENOMIC DNA]</scope>
    <source>
        <strain evidence="10 11">NBRC 106054</strain>
    </source>
</reference>
<organism evidence="10 11">
    <name type="scientific">Flavihumibacter petaseus NBRC 106054</name>
    <dbReference type="NCBI Taxonomy" id="1220578"/>
    <lineage>
        <taxon>Bacteria</taxon>
        <taxon>Pseudomonadati</taxon>
        <taxon>Bacteroidota</taxon>
        <taxon>Chitinophagia</taxon>
        <taxon>Chitinophagales</taxon>
        <taxon>Chitinophagaceae</taxon>
        <taxon>Flavihumibacter</taxon>
    </lineage>
</organism>
<dbReference type="GO" id="GO:0005524">
    <property type="term" value="F:ATP binding"/>
    <property type="evidence" value="ECO:0007669"/>
    <property type="project" value="UniProtKB-KW"/>
</dbReference>
<dbReference type="Proteomes" id="UP000033121">
    <property type="component" value="Unassembled WGS sequence"/>
</dbReference>
<dbReference type="EC" id="2.7.13.3" evidence="2"/>
<dbReference type="Pfam" id="PF07568">
    <property type="entry name" value="HisKA_2"/>
    <property type="match status" value="1"/>
</dbReference>
<dbReference type="GO" id="GO:0004673">
    <property type="term" value="F:protein histidine kinase activity"/>
    <property type="evidence" value="ECO:0007669"/>
    <property type="project" value="UniProtKB-EC"/>
</dbReference>
<keyword evidence="3" id="KW-0597">Phosphoprotein</keyword>
<evidence type="ECO:0000256" key="5">
    <source>
        <dbReference type="ARBA" id="ARBA00022741"/>
    </source>
</evidence>
<evidence type="ECO:0000313" key="11">
    <source>
        <dbReference type="Proteomes" id="UP000033121"/>
    </source>
</evidence>
<evidence type="ECO:0000256" key="3">
    <source>
        <dbReference type="ARBA" id="ARBA00022553"/>
    </source>
</evidence>
<evidence type="ECO:0000256" key="1">
    <source>
        <dbReference type="ARBA" id="ARBA00000085"/>
    </source>
</evidence>
<keyword evidence="5" id="KW-0547">Nucleotide-binding</keyword>
<dbReference type="PANTHER" id="PTHR41523:SF8">
    <property type="entry name" value="ETHYLENE RESPONSE SENSOR PROTEIN"/>
    <property type="match status" value="1"/>
</dbReference>
<evidence type="ECO:0000313" key="10">
    <source>
        <dbReference type="EMBL" id="GAO44693.1"/>
    </source>
</evidence>
<keyword evidence="7" id="KW-0067">ATP-binding</keyword>
<dbReference type="Gene3D" id="1.25.40.10">
    <property type="entry name" value="Tetratricopeptide repeat domain"/>
    <property type="match status" value="2"/>
</dbReference>